<reference evidence="8" key="1">
    <citation type="submission" date="2015-01" db="EMBL/GenBank/DDBJ databases">
        <title>EvidentialGene: Evidence-directed Construction of Complete mRNA Transcriptomes without Genomes.</title>
        <authorList>
            <person name="Gilbert D.G."/>
        </authorList>
    </citation>
    <scope>NUCLEOTIDE SEQUENCE</scope>
</reference>
<dbReference type="PROSITE" id="PS50207">
    <property type="entry name" value="CASPASE_P10"/>
    <property type="match status" value="1"/>
</dbReference>
<dbReference type="InterPro" id="IPR001315">
    <property type="entry name" value="CARD"/>
</dbReference>
<dbReference type="PROSITE" id="PS01122">
    <property type="entry name" value="CASPASE_CYS"/>
    <property type="match status" value="1"/>
</dbReference>
<dbReference type="InterPro" id="IPR001309">
    <property type="entry name" value="Pept_C14_p20"/>
</dbReference>
<dbReference type="Gene3D" id="1.10.533.10">
    <property type="entry name" value="Death Domain, Fas"/>
    <property type="match status" value="1"/>
</dbReference>
<feature type="active site" evidence="3">
    <location>
        <position position="231"/>
    </location>
</feature>
<dbReference type="GO" id="GO:0006508">
    <property type="term" value="P:proteolysis"/>
    <property type="evidence" value="ECO:0007669"/>
    <property type="project" value="InterPro"/>
</dbReference>
<organism evidence="8">
    <name type="scientific">Fundulus heteroclitus</name>
    <name type="common">Killifish</name>
    <name type="synonym">Mummichog</name>
    <dbReference type="NCBI Taxonomy" id="8078"/>
    <lineage>
        <taxon>Eukaryota</taxon>
        <taxon>Metazoa</taxon>
        <taxon>Chordata</taxon>
        <taxon>Craniata</taxon>
        <taxon>Vertebrata</taxon>
        <taxon>Euteleostomi</taxon>
        <taxon>Actinopterygii</taxon>
        <taxon>Neopterygii</taxon>
        <taxon>Teleostei</taxon>
        <taxon>Neoteleostei</taxon>
        <taxon>Acanthomorphata</taxon>
        <taxon>Ovalentaria</taxon>
        <taxon>Atherinomorphae</taxon>
        <taxon>Cyprinodontiformes</taxon>
        <taxon>Fundulidae</taxon>
        <taxon>Fundulus</taxon>
    </lineage>
</organism>
<feature type="active site" evidence="3">
    <location>
        <position position="274"/>
    </location>
</feature>
<feature type="domain" description="Caspase family p10" evidence="5">
    <location>
        <begin position="291"/>
        <end position="382"/>
    </location>
</feature>
<dbReference type="SMART" id="SM00115">
    <property type="entry name" value="CASc"/>
    <property type="match status" value="1"/>
</dbReference>
<evidence type="ECO:0000313" key="10">
    <source>
        <dbReference type="Proteomes" id="UP000265000"/>
    </source>
</evidence>
<feature type="domain" description="Caspase family p20" evidence="6">
    <location>
        <begin position="132"/>
        <end position="278"/>
    </location>
</feature>
<dbReference type="PANTHER" id="PTHR48169:SF6">
    <property type="entry name" value="CASPASE-8-LIKE"/>
    <property type="match status" value="1"/>
</dbReference>
<evidence type="ECO:0000313" key="9">
    <source>
        <dbReference type="Ensembl" id="ENSFHEP00000017139.1"/>
    </source>
</evidence>
<name>A0A146MYF7_FUNHE</name>
<accession>A0A146MYF7</accession>
<evidence type="ECO:0000256" key="2">
    <source>
        <dbReference type="ARBA" id="ARBA00022703"/>
    </source>
</evidence>
<dbReference type="EMBL" id="GCES01161629">
    <property type="protein sequence ID" value="JAQ24693.1"/>
    <property type="molecule type" value="Transcribed_RNA"/>
</dbReference>
<dbReference type="PIRSF" id="PIRSF038001">
    <property type="entry name" value="Caspase_ICE"/>
    <property type="match status" value="1"/>
</dbReference>
<dbReference type="Pfam" id="PF00656">
    <property type="entry name" value="Peptidase_C14"/>
    <property type="match status" value="2"/>
</dbReference>
<evidence type="ECO:0000259" key="5">
    <source>
        <dbReference type="PROSITE" id="PS50207"/>
    </source>
</evidence>
<dbReference type="InterPro" id="IPR011029">
    <property type="entry name" value="DEATH-like_dom_sf"/>
</dbReference>
<dbReference type="AlphaFoldDB" id="A0A146MYF7"/>
<dbReference type="InterPro" id="IPR002138">
    <property type="entry name" value="Pept_C14_p10"/>
</dbReference>
<keyword evidence="2" id="KW-0053">Apoptosis</keyword>
<feature type="domain" description="CARD" evidence="7">
    <location>
        <begin position="1"/>
        <end position="78"/>
    </location>
</feature>
<evidence type="ECO:0000256" key="1">
    <source>
        <dbReference type="ARBA" id="ARBA00010134"/>
    </source>
</evidence>
<evidence type="ECO:0000259" key="7">
    <source>
        <dbReference type="PROSITE" id="PS50209"/>
    </source>
</evidence>
<dbReference type="PRINTS" id="PR00376">
    <property type="entry name" value="IL1BCENZYME"/>
</dbReference>
<dbReference type="PROSITE" id="PS50208">
    <property type="entry name" value="CASPASE_P20"/>
    <property type="match status" value="1"/>
</dbReference>
<dbReference type="PANTHER" id="PTHR48169">
    <property type="entry name" value="DED DOMAIN-CONTAINING PROTEIN"/>
    <property type="match status" value="1"/>
</dbReference>
<dbReference type="InterPro" id="IPR015917">
    <property type="entry name" value="Pept_C14A"/>
</dbReference>
<dbReference type="Gene3D" id="3.40.50.1460">
    <property type="match status" value="1"/>
</dbReference>
<keyword evidence="10" id="KW-1185">Reference proteome</keyword>
<dbReference type="Ensembl" id="ENSFHET00000033859.1">
    <property type="protein sequence ID" value="ENSFHEP00000017146.1"/>
    <property type="gene ID" value="ENSFHEG00000018851.1"/>
</dbReference>
<dbReference type="InterPro" id="IPR033139">
    <property type="entry name" value="Caspase_cys_AS"/>
</dbReference>
<reference evidence="9" key="2">
    <citation type="submission" date="2025-05" db="UniProtKB">
        <authorList>
            <consortium name="Ensembl"/>
        </authorList>
    </citation>
    <scope>IDENTIFICATION</scope>
</reference>
<dbReference type="GO" id="GO:0051604">
    <property type="term" value="P:protein maturation"/>
    <property type="evidence" value="ECO:0007669"/>
    <property type="project" value="UniProtKB-ARBA"/>
</dbReference>
<dbReference type="GeneTree" id="ENSGT00940000164225"/>
<dbReference type="SUPFAM" id="SSF47986">
    <property type="entry name" value="DEATH domain"/>
    <property type="match status" value="1"/>
</dbReference>
<dbReference type="Proteomes" id="UP000265000">
    <property type="component" value="Unplaced"/>
</dbReference>
<dbReference type="Pfam" id="PF00619">
    <property type="entry name" value="CARD"/>
    <property type="match status" value="1"/>
</dbReference>
<dbReference type="GO" id="GO:0042981">
    <property type="term" value="P:regulation of apoptotic process"/>
    <property type="evidence" value="ECO:0007669"/>
    <property type="project" value="InterPro"/>
</dbReference>
<evidence type="ECO:0000256" key="3">
    <source>
        <dbReference type="PIRSR" id="PIRSR038001-1"/>
    </source>
</evidence>
<dbReference type="STRING" id="8078.ENSFHEP00000017146"/>
<dbReference type="Ensembl" id="ENSFHET00000033856.1">
    <property type="protein sequence ID" value="ENSFHEP00000017139.1"/>
    <property type="gene ID" value="ENSFHEG00000018851.1"/>
</dbReference>
<evidence type="ECO:0000313" key="8">
    <source>
        <dbReference type="EMBL" id="JAQ24693.1"/>
    </source>
</evidence>
<dbReference type="InterPro" id="IPR029030">
    <property type="entry name" value="Caspase-like_dom_sf"/>
</dbReference>
<dbReference type="CDD" id="cd01671">
    <property type="entry name" value="CARD"/>
    <property type="match status" value="1"/>
</dbReference>
<protein>
    <submittedName>
        <fullName evidence="8 9">Caspase-8</fullName>
    </submittedName>
</protein>
<dbReference type="InterPro" id="IPR011600">
    <property type="entry name" value="Pept_C14_caspase"/>
</dbReference>
<dbReference type="GO" id="GO:0005737">
    <property type="term" value="C:cytoplasm"/>
    <property type="evidence" value="ECO:0007669"/>
    <property type="project" value="UniProtKB-ARBA"/>
</dbReference>
<proteinExistence type="inferred from homology"/>
<sequence length="385" mass="43086">MSARDALRRNKTKLLDVLCGDRILILQKVHEENLITRREYNGLKGINKENDEGHVVELVDKIMNKGEETCQLFINLLQTDADIKTTYPDLSNMQFSDVRITEPVQASSPCSGDAGPENKKLKGECYELKTQPVGLCLIINNEKFFSGKPRRGTDKDAESLAKVFSWLGFRVLMCKDQTRDQMKHTLESFASLRDAVQLQESSLQEWFGCSFIAPQQLLKHGDAFVCCILSHGARGVVLGIDSEPLAIKEITRYFNATDQSALTGKPKVFLIQACQGLKIQRGVLLQDVEEDSLSIPVETDVLVAVATVEDHRAFRHTIEGSWFVQSVCEQLEKHCPSGEDITSILHRVNDQVGQKEASRSVGEAKQAPEVRFTLRKKLVLSPPSM</sequence>
<dbReference type="GO" id="GO:0004197">
    <property type="term" value="F:cysteine-type endopeptidase activity"/>
    <property type="evidence" value="ECO:0007669"/>
    <property type="project" value="InterPro"/>
</dbReference>
<evidence type="ECO:0000259" key="6">
    <source>
        <dbReference type="PROSITE" id="PS50208"/>
    </source>
</evidence>
<dbReference type="CDD" id="cd00032">
    <property type="entry name" value="CASc"/>
    <property type="match status" value="1"/>
</dbReference>
<dbReference type="GO" id="GO:0006915">
    <property type="term" value="P:apoptotic process"/>
    <property type="evidence" value="ECO:0007669"/>
    <property type="project" value="UniProtKB-KW"/>
</dbReference>
<comment type="similarity">
    <text evidence="1 4">Belongs to the peptidase C14A family.</text>
</comment>
<dbReference type="SUPFAM" id="SSF52129">
    <property type="entry name" value="Caspase-like"/>
    <property type="match status" value="1"/>
</dbReference>
<evidence type="ECO:0000256" key="4">
    <source>
        <dbReference type="RuleBase" id="RU003971"/>
    </source>
</evidence>
<dbReference type="PROSITE" id="PS50209">
    <property type="entry name" value="CARD"/>
    <property type="match status" value="1"/>
</dbReference>